<dbReference type="AlphaFoldDB" id="A0A1Q8TCE4"/>
<gene>
    <name evidence="2" type="ORF">BTW10_09685</name>
</gene>
<keyword evidence="3" id="KW-1185">Reference proteome</keyword>
<accession>A0A1Q8TCE4</accession>
<name>A0A1Q8TCE4_9GAMM</name>
<dbReference type="GO" id="GO:0016740">
    <property type="term" value="F:transferase activity"/>
    <property type="evidence" value="ECO:0007669"/>
    <property type="project" value="UniProtKB-KW"/>
</dbReference>
<keyword evidence="2" id="KW-0808">Transferase</keyword>
<comment type="similarity">
    <text evidence="1">Belongs to the DsrF/TusC family.</text>
</comment>
<comment type="caution">
    <text evidence="2">The sequence shown here is derived from an EMBL/GenBank/DDBJ whole genome shotgun (WGS) entry which is preliminary data.</text>
</comment>
<dbReference type="InterPro" id="IPR027396">
    <property type="entry name" value="DsrEFH-like"/>
</dbReference>
<evidence type="ECO:0000256" key="1">
    <source>
        <dbReference type="ARBA" id="ARBA00005996"/>
    </source>
</evidence>
<proteinExistence type="inferred from homology"/>
<dbReference type="EMBL" id="MSDQ01000024">
    <property type="protein sequence ID" value="OLO11353.1"/>
    <property type="molecule type" value="Genomic_DNA"/>
</dbReference>
<dbReference type="NCBIfam" id="TIGR03010">
    <property type="entry name" value="sulf_tusC_dsrF"/>
    <property type="match status" value="1"/>
</dbReference>
<evidence type="ECO:0000313" key="3">
    <source>
        <dbReference type="Proteomes" id="UP000186806"/>
    </source>
</evidence>
<dbReference type="PANTHER" id="PTHR38780:SF1">
    <property type="entry name" value="PROTEIN TUSC"/>
    <property type="match status" value="1"/>
</dbReference>
<reference evidence="2 3" key="1">
    <citation type="submission" date="2016-12" db="EMBL/GenBank/DDBJ databases">
        <title>Draft genome sequences of strains Salinicola socius SMB35, Salinicola sp. MH3R3-1 and Chromohalobacter sp. SMB17 from the Verkhnekamsk potash mining region of Russia.</title>
        <authorList>
            <person name="Mavrodi D.V."/>
            <person name="Olsson B.E."/>
            <person name="Korsakova E.S."/>
            <person name="Pyankova A."/>
            <person name="Mavrodi O.V."/>
            <person name="Plotnikova E.G."/>
        </authorList>
    </citation>
    <scope>NUCLEOTIDE SEQUENCE [LARGE SCALE GENOMIC DNA]</scope>
    <source>
        <strain evidence="2 3">SMB17</strain>
    </source>
</reference>
<evidence type="ECO:0000313" key="2">
    <source>
        <dbReference type="EMBL" id="OLO11353.1"/>
    </source>
</evidence>
<dbReference type="STRING" id="223900.GCA_000821045_01065"/>
<dbReference type="Proteomes" id="UP000186806">
    <property type="component" value="Unassembled WGS sequence"/>
</dbReference>
<organism evidence="2 3">
    <name type="scientific">Chromohalobacter japonicus</name>
    <dbReference type="NCBI Taxonomy" id="223900"/>
    <lineage>
        <taxon>Bacteria</taxon>
        <taxon>Pseudomonadati</taxon>
        <taxon>Pseudomonadota</taxon>
        <taxon>Gammaproteobacteria</taxon>
        <taxon>Oceanospirillales</taxon>
        <taxon>Halomonadaceae</taxon>
        <taxon>Chromohalobacter</taxon>
    </lineage>
</organism>
<dbReference type="NCBIfam" id="NF001238">
    <property type="entry name" value="PRK00211.1"/>
    <property type="match status" value="1"/>
</dbReference>
<sequence length="126" mass="13784">MSEITEAPHGDLLVMLRHAPHGSLWLREALDLALVGAAFGQSVSLLLMGDGVWALLRGQGPGPLGQKGSQSTFEMLEMYDIERLYIDVDSLEARGLTRDDLLLPVIEVPTSELSTVLAGHRQIFNF</sequence>
<dbReference type="Gene3D" id="3.40.1260.10">
    <property type="entry name" value="DsrEFH-like"/>
    <property type="match status" value="1"/>
</dbReference>
<dbReference type="InterPro" id="IPR017462">
    <property type="entry name" value="Sulphur_relay_TusC/DsrF"/>
</dbReference>
<dbReference type="SUPFAM" id="SSF75169">
    <property type="entry name" value="DsrEFH-like"/>
    <property type="match status" value="1"/>
</dbReference>
<dbReference type="OrthoDB" id="9789418at2"/>
<protein>
    <submittedName>
        <fullName evidence="2">Sulfurtransferase TusC</fullName>
    </submittedName>
</protein>
<dbReference type="Pfam" id="PF02635">
    <property type="entry name" value="DsrE"/>
    <property type="match status" value="1"/>
</dbReference>
<dbReference type="InterPro" id="IPR003787">
    <property type="entry name" value="Sulphur_relay_DsrE/F-like"/>
</dbReference>
<dbReference type="PANTHER" id="PTHR38780">
    <property type="entry name" value="PROTEIN TUSC"/>
    <property type="match status" value="1"/>
</dbReference>
<dbReference type="RefSeq" id="WP_040241227.1">
    <property type="nucleotide sequence ID" value="NZ_JAKGAJ010000018.1"/>
</dbReference>